<dbReference type="OrthoDB" id="3694397at2"/>
<feature type="transmembrane region" description="Helical" evidence="2">
    <location>
        <begin position="165"/>
        <end position="183"/>
    </location>
</feature>
<protein>
    <recommendedName>
        <fullName evidence="5">DUF2637 domain-containing protein</fullName>
    </recommendedName>
</protein>
<dbReference type="EMBL" id="CP001815">
    <property type="protein sequence ID" value="ACZ92017.1"/>
    <property type="molecule type" value="Genomic_DNA"/>
</dbReference>
<dbReference type="RefSeq" id="WP_012895743.1">
    <property type="nucleotide sequence ID" value="NC_013596.1"/>
</dbReference>
<feature type="transmembrane region" description="Helical" evidence="2">
    <location>
        <begin position="132"/>
        <end position="153"/>
    </location>
</feature>
<dbReference type="eggNOG" id="ENOG5031CAB">
    <property type="taxonomic scope" value="Bacteria"/>
</dbReference>
<evidence type="ECO:0000256" key="1">
    <source>
        <dbReference type="SAM" id="MobiDB-lite"/>
    </source>
</evidence>
<name>D2BFW5_STRRD</name>
<dbReference type="Proteomes" id="UP000002029">
    <property type="component" value="Plasmid pSROS01"/>
</dbReference>
<feature type="region of interest" description="Disordered" evidence="1">
    <location>
        <begin position="354"/>
        <end position="398"/>
    </location>
</feature>
<evidence type="ECO:0000256" key="2">
    <source>
        <dbReference type="SAM" id="Phobius"/>
    </source>
</evidence>
<keyword evidence="2" id="KW-0472">Membrane</keyword>
<keyword evidence="2" id="KW-0812">Transmembrane</keyword>
<accession>D2BFW5</accession>
<organism evidence="3 4">
    <name type="scientific">Streptosporangium roseum (strain ATCC 12428 / DSM 43021 / JCM 3005 / KCTC 9067 / NCIMB 10171 / NRRL 2505 / NI 9100)</name>
    <dbReference type="NCBI Taxonomy" id="479432"/>
    <lineage>
        <taxon>Bacteria</taxon>
        <taxon>Bacillati</taxon>
        <taxon>Actinomycetota</taxon>
        <taxon>Actinomycetes</taxon>
        <taxon>Streptosporangiales</taxon>
        <taxon>Streptosporangiaceae</taxon>
        <taxon>Streptosporangium</taxon>
    </lineage>
</organism>
<gene>
    <name evidence="3" type="ORF">Sros_9399</name>
</gene>
<feature type="transmembrane region" description="Helical" evidence="2">
    <location>
        <begin position="195"/>
        <end position="214"/>
    </location>
</feature>
<evidence type="ECO:0000313" key="4">
    <source>
        <dbReference type="Proteomes" id="UP000002029"/>
    </source>
</evidence>
<feature type="compositionally biased region" description="Basic and acidic residues" evidence="1">
    <location>
        <begin position="451"/>
        <end position="474"/>
    </location>
</feature>
<dbReference type="HOGENOM" id="CLU_527766_0_0_11"/>
<feature type="compositionally biased region" description="Polar residues" evidence="1">
    <location>
        <begin position="475"/>
        <end position="484"/>
    </location>
</feature>
<feature type="region of interest" description="Disordered" evidence="1">
    <location>
        <begin position="37"/>
        <end position="82"/>
    </location>
</feature>
<evidence type="ECO:0000313" key="3">
    <source>
        <dbReference type="EMBL" id="ACZ92017.1"/>
    </source>
</evidence>
<dbReference type="AlphaFoldDB" id="D2BFW5"/>
<keyword evidence="4" id="KW-1185">Reference proteome</keyword>
<keyword evidence="3" id="KW-0614">Plasmid</keyword>
<geneLocation type="plasmid" evidence="3 4">
    <name>pSROS01</name>
</geneLocation>
<dbReference type="KEGG" id="sro:Sros_9399"/>
<feature type="compositionally biased region" description="Basic and acidic residues" evidence="1">
    <location>
        <begin position="365"/>
        <end position="381"/>
    </location>
</feature>
<reference evidence="3 4" key="1">
    <citation type="journal article" date="2010" name="Stand. Genomic Sci.">
        <title>Complete genome sequence of Streptosporangium roseum type strain (NI 9100).</title>
        <authorList>
            <person name="Nolan M."/>
            <person name="Sikorski J."/>
            <person name="Jando M."/>
            <person name="Lucas S."/>
            <person name="Lapidus A."/>
            <person name="Glavina Del Rio T."/>
            <person name="Chen F."/>
            <person name="Tice H."/>
            <person name="Pitluck S."/>
            <person name="Cheng J.F."/>
            <person name="Chertkov O."/>
            <person name="Sims D."/>
            <person name="Meincke L."/>
            <person name="Brettin T."/>
            <person name="Han C."/>
            <person name="Detter J.C."/>
            <person name="Bruce D."/>
            <person name="Goodwin L."/>
            <person name="Land M."/>
            <person name="Hauser L."/>
            <person name="Chang Y.J."/>
            <person name="Jeffries C.D."/>
            <person name="Ivanova N."/>
            <person name="Mavromatis K."/>
            <person name="Mikhailova N."/>
            <person name="Chen A."/>
            <person name="Palaniappan K."/>
            <person name="Chain P."/>
            <person name="Rohde M."/>
            <person name="Goker M."/>
            <person name="Bristow J."/>
            <person name="Eisen J.A."/>
            <person name="Markowitz V."/>
            <person name="Hugenholtz P."/>
            <person name="Kyrpides N.C."/>
            <person name="Klenk H.P."/>
        </authorList>
    </citation>
    <scope>NUCLEOTIDE SEQUENCE [LARGE SCALE GENOMIC DNA]</scope>
    <source>
        <strain evidence="4">ATCC 12428 / DSM 43021 / JCM 3005 / NI 9100</strain>
        <plasmid evidence="4">Plasmid pSROS01</plasmid>
    </source>
</reference>
<dbReference type="Pfam" id="PF10935">
    <property type="entry name" value="DUF2637"/>
    <property type="match status" value="1"/>
</dbReference>
<keyword evidence="2" id="KW-1133">Transmembrane helix</keyword>
<dbReference type="InterPro" id="IPR021235">
    <property type="entry name" value="DUF2637"/>
</dbReference>
<feature type="compositionally biased region" description="Basic and acidic residues" evidence="1">
    <location>
        <begin position="50"/>
        <end position="71"/>
    </location>
</feature>
<sequence>MASTFYDPRAQRAVAQAEAEQAHAAAEATRAETMLRLEAARAEQSARQAEQARRDRLDREHSRSARREDRRRQRAKARAARSAAVRRGAGALAAALVTRAPVIVGGVAMGAPIAIAWRGQLEFARDVMHLDFMAPALPIALEGGVWYLAFLVHRAIKAKLPIGRYRVATWGMAGIAAGMNLWHGITANKADGLQVGMILALASLLGIALWELTASLTQQTTTKRSAAEIRRAAWRRVRYPRLSWAAASIRASRGEGCSIEAAWTAAWIDRYGVGPEASRRDRRLARSIVRYEKKADRAAAKDGRLVIVDGSIVRPGTPTPQQSQEGEEAMARLRAFTERRDDVARSIAFPSVGSPSIETASRPAIESRTEPVRAPRTESVRQARTGAQEFRTEPVRPSRTDLAPVDREEAVAEIRQEIAAAAARGQMWTPDYPALEERYDRRRSWCEKAVREARTGIRTDGDDEARTDAEESRTDASQPRTQPVRTEPEHDPRTDAQQFRTDEADDSDEARTEVAA</sequence>
<evidence type="ECO:0008006" key="5">
    <source>
        <dbReference type="Google" id="ProtNLM"/>
    </source>
</evidence>
<proteinExistence type="predicted"/>
<feature type="transmembrane region" description="Helical" evidence="2">
    <location>
        <begin position="91"/>
        <end position="117"/>
    </location>
</feature>
<feature type="region of interest" description="Disordered" evidence="1">
    <location>
        <begin position="451"/>
        <end position="516"/>
    </location>
</feature>